<dbReference type="EMBL" id="CP087977">
    <property type="protein sequence ID" value="UUZ45387.1"/>
    <property type="molecule type" value="Genomic_DNA"/>
</dbReference>
<reference evidence="1" key="1">
    <citation type="submission" date="2021-11" db="EMBL/GenBank/DDBJ databases">
        <title>Study of the species diversity of bacterial strains isolated from a unique natural object - Shulgan-Tash cave (Bashkiria).</title>
        <authorList>
            <person name="Sazanova A.L."/>
            <person name="Chirak E.R."/>
            <person name="Safronova V.I."/>
        </authorList>
    </citation>
    <scope>NUCLEOTIDE SEQUENCE</scope>
    <source>
        <strain evidence="1">P1</strain>
    </source>
</reference>
<sequence length="250" mass="27286">MTVMKIIASYSIKGGVGKTTAAANLARLAAADGRRVLLWDPDPQGGATRLFKVKAKVKGGGEALVAGKLDMADAIRSSDFDNLDVLPSDFSYRNLDLLLDAEKKPTRTLGQLLDGLSKKYDIVILDCAPSVSLVSESIVRAADLVLAPVMPSPLSMRTPDQLREFIGDTKGKSPKLLAFLSMVDRRRRLHKDLVDELPGSRPDVAKTFIPAASAVEQMGVHRAPIVQWQPRSAAAIAYRDLWREARKRLK</sequence>
<evidence type="ECO:0000313" key="2">
    <source>
        <dbReference type="Proteomes" id="UP001059663"/>
    </source>
</evidence>
<proteinExistence type="predicted"/>
<organism evidence="1 2">
    <name type="scientific">Janibacter limosus</name>
    <dbReference type="NCBI Taxonomy" id="53458"/>
    <lineage>
        <taxon>Bacteria</taxon>
        <taxon>Bacillati</taxon>
        <taxon>Actinomycetota</taxon>
        <taxon>Actinomycetes</taxon>
        <taxon>Micrococcales</taxon>
        <taxon>Intrasporangiaceae</taxon>
        <taxon>Janibacter</taxon>
    </lineage>
</organism>
<evidence type="ECO:0000313" key="1">
    <source>
        <dbReference type="EMBL" id="UUZ45387.1"/>
    </source>
</evidence>
<gene>
    <name evidence="1" type="ORF">LP422_04175</name>
</gene>
<protein>
    <submittedName>
        <fullName evidence="1">ParA family protein</fullName>
    </submittedName>
</protein>
<name>A0AC61U6D0_9MICO</name>
<accession>A0AC61U6D0</accession>
<dbReference type="Proteomes" id="UP001059663">
    <property type="component" value="Chromosome"/>
</dbReference>